<dbReference type="RefSeq" id="WP_054418237.1">
    <property type="nucleotide sequence ID" value="NZ_CYSV01000020.1"/>
</dbReference>
<reference evidence="2 3" key="1">
    <citation type="submission" date="2020-04" db="EMBL/GenBank/DDBJ databases">
        <title>Achromobacter ruhlandii genome sequencing and assembly.</title>
        <authorList>
            <person name="Martins R.C.R."/>
            <person name="Perdigao-Neto L.V."/>
            <person name="Levin A.S.S."/>
            <person name="Costa S.F."/>
        </authorList>
    </citation>
    <scope>NUCLEOTIDE SEQUENCE [LARGE SCALE GENOMIC DNA]</scope>
    <source>
        <strain evidence="2 3">9035ralo</strain>
    </source>
</reference>
<evidence type="ECO:0000259" key="1">
    <source>
        <dbReference type="Pfam" id="PF23961"/>
    </source>
</evidence>
<organism evidence="2 3">
    <name type="scientific">Achromobacter ruhlandii</name>
    <dbReference type="NCBI Taxonomy" id="72557"/>
    <lineage>
        <taxon>Bacteria</taxon>
        <taxon>Pseudomonadati</taxon>
        <taxon>Pseudomonadota</taxon>
        <taxon>Betaproteobacteria</taxon>
        <taxon>Burkholderiales</taxon>
        <taxon>Alcaligenaceae</taxon>
        <taxon>Achromobacter</taxon>
    </lineage>
</organism>
<dbReference type="EMBL" id="JABBZE010000006">
    <property type="protein sequence ID" value="NMU88575.1"/>
    <property type="molecule type" value="Genomic_DNA"/>
</dbReference>
<dbReference type="AlphaFoldDB" id="A0A848NFZ3"/>
<name>A0A848NFZ3_9BURK</name>
<dbReference type="Proteomes" id="UP000542405">
    <property type="component" value="Unassembled WGS sequence"/>
</dbReference>
<proteinExistence type="predicted"/>
<evidence type="ECO:0000313" key="2">
    <source>
        <dbReference type="EMBL" id="NMU88575.1"/>
    </source>
</evidence>
<dbReference type="NCBIfam" id="NF047498">
    <property type="entry name" value="LIC_12616_fam"/>
    <property type="match status" value="1"/>
</dbReference>
<dbReference type="InterPro" id="IPR057087">
    <property type="entry name" value="Gp12-like"/>
</dbReference>
<protein>
    <recommendedName>
        <fullName evidence="1">Phage neck terminator protein gp12-like domain-containing protein</fullName>
    </recommendedName>
</protein>
<dbReference type="Pfam" id="PF23961">
    <property type="entry name" value="Phage_tail_terminator_9"/>
    <property type="match status" value="1"/>
</dbReference>
<accession>A0A848NFZ3</accession>
<evidence type="ECO:0000313" key="3">
    <source>
        <dbReference type="Proteomes" id="UP000542405"/>
    </source>
</evidence>
<gene>
    <name evidence="2" type="ORF">HGQ98_01560</name>
</gene>
<comment type="caution">
    <text evidence="2">The sequence shown here is derived from an EMBL/GenBank/DDBJ whole genome shotgun (WGS) entry which is preliminary data.</text>
</comment>
<feature type="domain" description="Phage neck terminator protein gp12-like" evidence="1">
    <location>
        <begin position="6"/>
        <end position="148"/>
    </location>
</feature>
<sequence length="174" mass="18184">MAPEDAIFELIEAAAAGVPVIFANENGNRPRQPYIAMAVRWSQAGPAERGSVGDDGLMAVSHHTDAIVELQGYGVGAFEGLAGMQLRLQHPLFEDRAEALGLAVFDLGRLENVPVLRDGARYEQRAVLELGVRYATSFAGGTSFIATVAGAGVTSGGLTPPVETTFSVTDGDAP</sequence>